<comment type="caution">
    <text evidence="2">The sequence shown here is derived from an EMBL/GenBank/DDBJ whole genome shotgun (WGS) entry which is preliminary data.</text>
</comment>
<dbReference type="AlphaFoldDB" id="A0A2A5T6F8"/>
<keyword evidence="3" id="KW-1185">Reference proteome</keyword>
<dbReference type="InterPro" id="IPR025668">
    <property type="entry name" value="Tnp_DDE_dom"/>
</dbReference>
<evidence type="ECO:0000313" key="2">
    <source>
        <dbReference type="EMBL" id="PCS23747.1"/>
    </source>
</evidence>
<feature type="domain" description="Transposase DDE" evidence="1">
    <location>
        <begin position="6"/>
        <end position="52"/>
    </location>
</feature>
<dbReference type="EMBL" id="NBYY01000009">
    <property type="protein sequence ID" value="PCS23747.1"/>
    <property type="molecule type" value="Genomic_DNA"/>
</dbReference>
<gene>
    <name evidence="2" type="ORF">BTN49_0716</name>
</gene>
<name>A0A2A5T6F8_9GAMM</name>
<protein>
    <submittedName>
        <fullName evidence="2">Mobile element protein</fullName>
    </submittedName>
</protein>
<proteinExistence type="predicted"/>
<evidence type="ECO:0000259" key="1">
    <source>
        <dbReference type="Pfam" id="PF13612"/>
    </source>
</evidence>
<dbReference type="Pfam" id="PF13612">
    <property type="entry name" value="DDE_Tnp_1_3"/>
    <property type="match status" value="1"/>
</dbReference>
<organism evidence="2 3">
    <name type="scientific">Candidatus Enterovibrio escicola</name>
    <dbReference type="NCBI Taxonomy" id="1927127"/>
    <lineage>
        <taxon>Bacteria</taxon>
        <taxon>Pseudomonadati</taxon>
        <taxon>Pseudomonadota</taxon>
        <taxon>Gammaproteobacteria</taxon>
        <taxon>Vibrionales</taxon>
        <taxon>Vibrionaceae</taxon>
        <taxon>Enterovibrio</taxon>
    </lineage>
</organism>
<evidence type="ECO:0000313" key="3">
    <source>
        <dbReference type="Proteomes" id="UP000219020"/>
    </source>
</evidence>
<sequence length="65" mass="7280">MFAFTSPSGITFVDSSKLQVCYNLGILRHQVFKCTAKRGKKTMGWFYGDKGYISSPLGGNLQIRE</sequence>
<dbReference type="Proteomes" id="UP000219020">
    <property type="component" value="Unassembled WGS sequence"/>
</dbReference>
<accession>A0A2A5T6F8</accession>
<reference evidence="3" key="1">
    <citation type="submission" date="2017-04" db="EMBL/GenBank/DDBJ databases">
        <title>Genome evolution of the luminous symbionts of deep sea anglerfish.</title>
        <authorList>
            <person name="Hendry T.A."/>
        </authorList>
    </citation>
    <scope>NUCLEOTIDE SEQUENCE [LARGE SCALE GENOMIC DNA]</scope>
</reference>